<dbReference type="InterPro" id="IPR003369">
    <property type="entry name" value="TatA/B/E"/>
</dbReference>
<evidence type="ECO:0000313" key="14">
    <source>
        <dbReference type="EMBL" id="ABK26941.1"/>
    </source>
</evidence>
<evidence type="ECO:0000256" key="13">
    <source>
        <dbReference type="SAM" id="MobiDB-lite"/>
    </source>
</evidence>
<feature type="compositionally biased region" description="Polar residues" evidence="13">
    <location>
        <begin position="169"/>
        <end position="184"/>
    </location>
</feature>
<keyword evidence="10" id="KW-0793">Thylakoid</keyword>
<keyword evidence="9" id="KW-0811">Translocation</keyword>
<keyword evidence="11" id="KW-0472">Membrane</keyword>
<dbReference type="FunFam" id="1.20.5.3310:FF:000003">
    <property type="entry name" value="Sec-independent protein translocase protein TATB, chloroplastic"/>
    <property type="match status" value="1"/>
</dbReference>
<sequence length="275" mass="30465">MTMAGPWALSSPCLCKPPHDSSVFPTISSHSNHKWVSSMLSSQHLCRATHAQKAHFETLYRTRLAFFIGWNARTHLGQSFLLNAPSRGFHRQKKGSAVQASLFGVGAPEALVIGVVALLVFGPKGLAEVARTLGRSLRAFQPTIKEIQEVSREFKNTLEQEIGLDEFRSTTINPSNSSPQTLQRETMVEQNGPPGRKAYSTEDYLRVSEDEIKTLVPEEKPKGSEPAQLDNSPPSFAQPRSEVTEQSSYEFTEPSPNRTRSENGKGKDDKNDKNV</sequence>
<evidence type="ECO:0000256" key="3">
    <source>
        <dbReference type="ARBA" id="ARBA00022528"/>
    </source>
</evidence>
<evidence type="ECO:0000256" key="8">
    <source>
        <dbReference type="ARBA" id="ARBA00022989"/>
    </source>
</evidence>
<dbReference type="Pfam" id="PF02416">
    <property type="entry name" value="TatA_B_E"/>
    <property type="match status" value="1"/>
</dbReference>
<dbReference type="PANTHER" id="PTHR33162:SF3">
    <property type="entry name" value="SEC-INDEPENDENT PROTEIN TRANSLOCASE PROTEIN TATB, CHLOROPLASTIC"/>
    <property type="match status" value="1"/>
</dbReference>
<keyword evidence="3" id="KW-0150">Chloroplast</keyword>
<evidence type="ECO:0000256" key="7">
    <source>
        <dbReference type="ARBA" id="ARBA00022946"/>
    </source>
</evidence>
<evidence type="ECO:0000256" key="11">
    <source>
        <dbReference type="ARBA" id="ARBA00023136"/>
    </source>
</evidence>
<evidence type="ECO:0000256" key="12">
    <source>
        <dbReference type="ARBA" id="ARBA00025340"/>
    </source>
</evidence>
<evidence type="ECO:0000256" key="4">
    <source>
        <dbReference type="ARBA" id="ARBA00022640"/>
    </source>
</evidence>
<accession>A9P230</accession>
<keyword evidence="6" id="KW-0653">Protein transport</keyword>
<organism evidence="14">
    <name type="scientific">Picea sitchensis</name>
    <name type="common">Sitka spruce</name>
    <name type="synonym">Pinus sitchensis</name>
    <dbReference type="NCBI Taxonomy" id="3332"/>
    <lineage>
        <taxon>Eukaryota</taxon>
        <taxon>Viridiplantae</taxon>
        <taxon>Streptophyta</taxon>
        <taxon>Embryophyta</taxon>
        <taxon>Tracheophyta</taxon>
        <taxon>Spermatophyta</taxon>
        <taxon>Pinopsida</taxon>
        <taxon>Pinidae</taxon>
        <taxon>Conifers I</taxon>
        <taxon>Pinales</taxon>
        <taxon>Pinaceae</taxon>
        <taxon>Picea</taxon>
    </lineage>
</organism>
<keyword evidence="8" id="KW-1133">Transmembrane helix</keyword>
<reference evidence="14" key="1">
    <citation type="journal article" date="2008" name="BMC Genomics">
        <title>A conifer genomics resource of 200,000 spruce (Picea spp.) ESTs and 6,464 high-quality, sequence-finished full-length cDNAs for Sitka spruce (Picea sitchensis).</title>
        <authorList>
            <person name="Ralph S.G."/>
            <person name="Chun H.J."/>
            <person name="Kolosova N."/>
            <person name="Cooper D."/>
            <person name="Oddy C."/>
            <person name="Ritland C.E."/>
            <person name="Kirkpatrick R."/>
            <person name="Moore R."/>
            <person name="Barber S."/>
            <person name="Holt R.A."/>
            <person name="Jones S.J."/>
            <person name="Marra M.A."/>
            <person name="Douglas C.J."/>
            <person name="Ritland K."/>
            <person name="Bohlmann J."/>
        </authorList>
    </citation>
    <scope>NUCLEOTIDE SEQUENCE</scope>
    <source>
        <tissue evidence="14">Green portion of the leader tissue</tissue>
    </source>
</reference>
<evidence type="ECO:0000256" key="6">
    <source>
        <dbReference type="ARBA" id="ARBA00022927"/>
    </source>
</evidence>
<evidence type="ECO:0000256" key="1">
    <source>
        <dbReference type="ARBA" id="ARBA00004581"/>
    </source>
</evidence>
<proteinExistence type="evidence at transcript level"/>
<dbReference type="EMBL" id="EF087706">
    <property type="protein sequence ID" value="ABK26941.1"/>
    <property type="molecule type" value="mRNA"/>
</dbReference>
<name>A9P230_PICSI</name>
<keyword evidence="5" id="KW-0812">Transmembrane</keyword>
<dbReference type="PRINTS" id="PR01506">
    <property type="entry name" value="TATBPROTEIN"/>
</dbReference>
<evidence type="ECO:0008006" key="15">
    <source>
        <dbReference type="Google" id="ProtNLM"/>
    </source>
</evidence>
<evidence type="ECO:0000256" key="10">
    <source>
        <dbReference type="ARBA" id="ARBA00023078"/>
    </source>
</evidence>
<feature type="compositionally biased region" description="Basic and acidic residues" evidence="13">
    <location>
        <begin position="259"/>
        <end position="275"/>
    </location>
</feature>
<feature type="compositionally biased region" description="Basic and acidic residues" evidence="13">
    <location>
        <begin position="199"/>
        <end position="223"/>
    </location>
</feature>
<evidence type="ECO:0000256" key="9">
    <source>
        <dbReference type="ARBA" id="ARBA00023010"/>
    </source>
</evidence>
<dbReference type="AlphaFoldDB" id="A9P230"/>
<keyword evidence="4" id="KW-0934">Plastid</keyword>
<keyword evidence="2" id="KW-0813">Transport</keyword>
<dbReference type="GO" id="GO:0009535">
    <property type="term" value="C:chloroplast thylakoid membrane"/>
    <property type="evidence" value="ECO:0007669"/>
    <property type="project" value="UniProtKB-SubCell"/>
</dbReference>
<feature type="region of interest" description="Disordered" evidence="13">
    <location>
        <begin position="169"/>
        <end position="275"/>
    </location>
</feature>
<comment type="function">
    <text evidence="12">Part of the twin-arginine translocation (Tat) system that transports large folded proteins containing a characteristic twin-arginine motif in their signal peptide across the thylakoid membrane. Involved in delta pH-dependent protein transport required for chloroplast development, especially thylakoid membrane formation. TATC and TATB mediate precursor recognition, whereas TATA facilitates translocation.</text>
</comment>
<keyword evidence="7" id="KW-0809">Transit peptide</keyword>
<dbReference type="GO" id="GO:0006886">
    <property type="term" value="P:intracellular protein transport"/>
    <property type="evidence" value="ECO:0007669"/>
    <property type="project" value="UniProtKB-ARBA"/>
</dbReference>
<dbReference type="PANTHER" id="PTHR33162">
    <property type="entry name" value="SEC-INDEPENDENT PROTEIN TRANSLOCASE PROTEIN TATA, CHLOROPLASTIC"/>
    <property type="match status" value="1"/>
</dbReference>
<protein>
    <recommendedName>
        <fullName evidence="15">Sec-independent protein translocase protein TATB, chloroplastic</fullName>
    </recommendedName>
</protein>
<dbReference type="Gene3D" id="1.20.5.3310">
    <property type="match status" value="1"/>
</dbReference>
<comment type="subcellular location">
    <subcellularLocation>
        <location evidence="1">Plastid</location>
        <location evidence="1">Chloroplast thylakoid membrane</location>
        <topology evidence="1">Single-pass membrane protein</topology>
    </subcellularLocation>
</comment>
<evidence type="ECO:0000256" key="2">
    <source>
        <dbReference type="ARBA" id="ARBA00022448"/>
    </source>
</evidence>
<evidence type="ECO:0000256" key="5">
    <source>
        <dbReference type="ARBA" id="ARBA00022692"/>
    </source>
</evidence>
<feature type="compositionally biased region" description="Polar residues" evidence="13">
    <location>
        <begin position="244"/>
        <end position="258"/>
    </location>
</feature>